<dbReference type="Proteomes" id="UP000007752">
    <property type="component" value="Chromosome 9"/>
</dbReference>
<reference evidence="2" key="1">
    <citation type="journal article" date="2005" name="PLoS Biol.">
        <title>The genomes of Oryza sativa: a history of duplications.</title>
        <authorList>
            <person name="Yu J."/>
            <person name="Wang J."/>
            <person name="Lin W."/>
            <person name="Li S."/>
            <person name="Li H."/>
            <person name="Zhou J."/>
            <person name="Ni P."/>
            <person name="Dong W."/>
            <person name="Hu S."/>
            <person name="Zeng C."/>
            <person name="Zhang J."/>
            <person name="Zhang Y."/>
            <person name="Li R."/>
            <person name="Xu Z."/>
            <person name="Li S."/>
            <person name="Li X."/>
            <person name="Zheng H."/>
            <person name="Cong L."/>
            <person name="Lin L."/>
            <person name="Yin J."/>
            <person name="Geng J."/>
            <person name="Li G."/>
            <person name="Shi J."/>
            <person name="Liu J."/>
            <person name="Lv H."/>
            <person name="Li J."/>
            <person name="Wang J."/>
            <person name="Deng Y."/>
            <person name="Ran L."/>
            <person name="Shi X."/>
            <person name="Wang X."/>
            <person name="Wu Q."/>
            <person name="Li C."/>
            <person name="Ren X."/>
            <person name="Wang J."/>
            <person name="Wang X."/>
            <person name="Li D."/>
            <person name="Liu D."/>
            <person name="Zhang X."/>
            <person name="Ji Z."/>
            <person name="Zhao W."/>
            <person name="Sun Y."/>
            <person name="Zhang Z."/>
            <person name="Bao J."/>
            <person name="Han Y."/>
            <person name="Dong L."/>
            <person name="Ji J."/>
            <person name="Chen P."/>
            <person name="Wu S."/>
            <person name="Liu J."/>
            <person name="Xiao Y."/>
            <person name="Bu D."/>
            <person name="Tan J."/>
            <person name="Yang L."/>
            <person name="Ye C."/>
            <person name="Zhang J."/>
            <person name="Xu J."/>
            <person name="Zhou Y."/>
            <person name="Yu Y."/>
            <person name="Zhang B."/>
            <person name="Zhuang S."/>
            <person name="Wei H."/>
            <person name="Liu B."/>
            <person name="Lei M."/>
            <person name="Yu H."/>
            <person name="Li Y."/>
            <person name="Xu H."/>
            <person name="Wei S."/>
            <person name="He X."/>
            <person name="Fang L."/>
            <person name="Zhang Z."/>
            <person name="Zhang Y."/>
            <person name="Huang X."/>
            <person name="Su Z."/>
            <person name="Tong W."/>
            <person name="Li J."/>
            <person name="Tong Z."/>
            <person name="Li S."/>
            <person name="Ye J."/>
            <person name="Wang L."/>
            <person name="Fang L."/>
            <person name="Lei T."/>
            <person name="Chen C."/>
            <person name="Chen H."/>
            <person name="Xu Z."/>
            <person name="Li H."/>
            <person name="Huang H."/>
            <person name="Zhang F."/>
            <person name="Xu H."/>
            <person name="Li N."/>
            <person name="Zhao C."/>
            <person name="Li S."/>
            <person name="Dong L."/>
            <person name="Huang Y."/>
            <person name="Li L."/>
            <person name="Xi Y."/>
            <person name="Qi Q."/>
            <person name="Li W."/>
            <person name="Zhang B."/>
            <person name="Hu W."/>
            <person name="Zhang Y."/>
            <person name="Tian X."/>
            <person name="Jiao Y."/>
            <person name="Liang X."/>
            <person name="Jin J."/>
            <person name="Gao L."/>
            <person name="Zheng W."/>
            <person name="Hao B."/>
            <person name="Liu S."/>
            <person name="Wang W."/>
            <person name="Yuan L."/>
            <person name="Cao M."/>
            <person name="McDermott J."/>
            <person name="Samudrala R."/>
            <person name="Wang J."/>
            <person name="Wong G.K."/>
            <person name="Yang H."/>
        </authorList>
    </citation>
    <scope>NUCLEOTIDE SEQUENCE [LARGE SCALE GENOMIC DNA]</scope>
</reference>
<evidence type="ECO:0000313" key="2">
    <source>
        <dbReference type="EMBL" id="EEE70015.1"/>
    </source>
</evidence>
<dbReference type="AlphaFoldDB" id="B9G4G7"/>
<reference evidence="2" key="2">
    <citation type="submission" date="2008-12" db="EMBL/GenBank/DDBJ databases">
        <title>Improved gene annotation of the rice (Oryza sativa) genomes.</title>
        <authorList>
            <person name="Wang J."/>
            <person name="Li R."/>
            <person name="Fan W."/>
            <person name="Huang Q."/>
            <person name="Zhang J."/>
            <person name="Zhou Y."/>
            <person name="Hu Y."/>
            <person name="Zi S."/>
            <person name="Li J."/>
            <person name="Ni P."/>
            <person name="Zheng H."/>
            <person name="Zhang Y."/>
            <person name="Zhao M."/>
            <person name="Hao Q."/>
            <person name="McDermott J."/>
            <person name="Samudrala R."/>
            <person name="Kristiansen K."/>
            <person name="Wong G.K.-S."/>
        </authorList>
    </citation>
    <scope>NUCLEOTIDE SEQUENCE</scope>
</reference>
<feature type="compositionally biased region" description="Polar residues" evidence="1">
    <location>
        <begin position="113"/>
        <end position="129"/>
    </location>
</feature>
<protein>
    <submittedName>
        <fullName evidence="2">Uncharacterized protein</fullName>
    </submittedName>
</protein>
<dbReference type="EMBL" id="CM000146">
    <property type="protein sequence ID" value="EEE70015.1"/>
    <property type="molecule type" value="Genomic_DNA"/>
</dbReference>
<gene>
    <name evidence="2" type="ORF">OsJ_29945</name>
</gene>
<sequence>MPGSAALAAAAMFGTALCSSSARSQETGILRSQSMARHGSTPRHLLATWTPRRLPLAFTVRPPPPPEEEDEEWPVCRHRPSLSSHGHAAAKVATSGERTNQRIIDRKHRDTNKSSAKNRANATDQQQKQKLILIGMRDTLKHTHKNTLSSHSRGEER</sequence>
<evidence type="ECO:0000256" key="1">
    <source>
        <dbReference type="SAM" id="MobiDB-lite"/>
    </source>
</evidence>
<feature type="region of interest" description="Disordered" evidence="1">
    <location>
        <begin position="57"/>
        <end position="157"/>
    </location>
</feature>
<proteinExistence type="predicted"/>
<feature type="compositionally biased region" description="Basic and acidic residues" evidence="1">
    <location>
        <begin position="99"/>
        <end position="112"/>
    </location>
</feature>
<accession>B9G4G7</accession>
<organism evidence="2">
    <name type="scientific">Oryza sativa subsp. japonica</name>
    <name type="common">Rice</name>
    <dbReference type="NCBI Taxonomy" id="39947"/>
    <lineage>
        <taxon>Eukaryota</taxon>
        <taxon>Viridiplantae</taxon>
        <taxon>Streptophyta</taxon>
        <taxon>Embryophyta</taxon>
        <taxon>Tracheophyta</taxon>
        <taxon>Spermatophyta</taxon>
        <taxon>Magnoliopsida</taxon>
        <taxon>Liliopsida</taxon>
        <taxon>Poales</taxon>
        <taxon>Poaceae</taxon>
        <taxon>BOP clade</taxon>
        <taxon>Oryzoideae</taxon>
        <taxon>Oryzeae</taxon>
        <taxon>Oryzinae</taxon>
        <taxon>Oryza</taxon>
        <taxon>Oryza sativa</taxon>
    </lineage>
</organism>
<name>B9G4G7_ORYSJ</name>